<keyword evidence="1" id="KW-0378">Hydrolase</keyword>
<accession>A0A482MN54</accession>
<reference evidence="1 2" key="1">
    <citation type="submission" date="2019-02" db="EMBL/GenBank/DDBJ databases">
        <title>Complete genome sequence of Burkholderia cenocepacia phage BcepSauron.</title>
        <authorList>
            <person name="Park K."/>
            <person name="Gonzalez C."/>
            <person name="Liu M."/>
            <person name="Gill J."/>
        </authorList>
    </citation>
    <scope>NUCLEOTIDE SEQUENCE [LARGE SCALE GENOMIC DNA]</scope>
</reference>
<name>A0A482MN54_9CAUD</name>
<evidence type="ECO:0000313" key="2">
    <source>
        <dbReference type="Proteomes" id="UP000301424"/>
    </source>
</evidence>
<gene>
    <name evidence="1" type="ORF">BcepSauron_223</name>
</gene>
<evidence type="ECO:0000313" key="1">
    <source>
        <dbReference type="EMBL" id="QBQ74603.1"/>
    </source>
</evidence>
<protein>
    <submittedName>
        <fullName evidence="1">Phosphohydrolase</fullName>
    </submittedName>
</protein>
<organism evidence="1 2">
    <name type="scientific">Burkholderia phage BcepSauron</name>
    <dbReference type="NCBI Taxonomy" id="2530033"/>
    <lineage>
        <taxon>Viruses</taxon>
        <taxon>Duplodnaviria</taxon>
        <taxon>Heunggongvirae</taxon>
        <taxon>Uroviricota</taxon>
        <taxon>Caudoviricetes</taxon>
        <taxon>Sarumanvirus</taxon>
        <taxon>Sarumanvirus bcepsauron</taxon>
    </lineage>
</organism>
<dbReference type="InterPro" id="IPR036971">
    <property type="entry name" value="PDEase_catalytic_dom_sf"/>
</dbReference>
<dbReference type="SUPFAM" id="SSF109604">
    <property type="entry name" value="HD-domain/PDEase-like"/>
    <property type="match status" value="1"/>
</dbReference>
<dbReference type="EMBL" id="MK552141">
    <property type="protein sequence ID" value="QBQ74603.1"/>
    <property type="molecule type" value="Genomic_DNA"/>
</dbReference>
<keyword evidence="2" id="KW-1185">Reference proteome</keyword>
<proteinExistence type="predicted"/>
<dbReference type="GO" id="GO:0007165">
    <property type="term" value="P:signal transduction"/>
    <property type="evidence" value="ECO:0007669"/>
    <property type="project" value="InterPro"/>
</dbReference>
<sequence>MFNVDPHYEAKHIIRDTFEPDHADYLLSAMSQGLHTANPYHNVEHQLHVAYWAHVCALNENSLLAKPSNRYLVESDIKALLLAAMFHDHNHSGGVENDLVNVQRAIQRVMSRDIALIMENEGIDKTKVRNLIRVTCFHEGEFRHAPKNLLEKAIRDADLMMVYTQSGADVSTGLMYEQKGAPTGWVQRSYEFLSSAKMFTRFGQIAQAQHLKDACAAWKEQHDQIVAYNAAAGK</sequence>
<dbReference type="Gene3D" id="1.10.1300.10">
    <property type="entry name" value="3'5'-cyclic nucleotide phosphodiesterase, catalytic domain"/>
    <property type="match status" value="1"/>
</dbReference>
<dbReference type="Proteomes" id="UP000301424">
    <property type="component" value="Segment"/>
</dbReference>
<dbReference type="GO" id="GO:0004114">
    <property type="term" value="F:3',5'-cyclic-nucleotide phosphodiesterase activity"/>
    <property type="evidence" value="ECO:0007669"/>
    <property type="project" value="InterPro"/>
</dbReference>